<dbReference type="InterPro" id="IPR002877">
    <property type="entry name" value="RNA_MeTrfase_FtsJ_dom"/>
</dbReference>
<dbReference type="AlphaFoldDB" id="A0A7T7XP45"/>
<dbReference type="GO" id="GO:0032259">
    <property type="term" value="P:methylation"/>
    <property type="evidence" value="ECO:0007669"/>
    <property type="project" value="InterPro"/>
</dbReference>
<accession>A0A7T7XP45</accession>
<organism evidence="2 3">
    <name type="scientific">Breznakiella homolactica</name>
    <dbReference type="NCBI Taxonomy" id="2798577"/>
    <lineage>
        <taxon>Bacteria</taxon>
        <taxon>Pseudomonadati</taxon>
        <taxon>Spirochaetota</taxon>
        <taxon>Spirochaetia</taxon>
        <taxon>Spirochaetales</taxon>
        <taxon>Breznakiellaceae</taxon>
        <taxon>Breznakiella</taxon>
    </lineage>
</organism>
<dbReference type="RefSeq" id="WP_215627200.1">
    <property type="nucleotide sequence ID" value="NZ_CP067089.2"/>
</dbReference>
<proteinExistence type="predicted"/>
<evidence type="ECO:0000259" key="1">
    <source>
        <dbReference type="Pfam" id="PF01728"/>
    </source>
</evidence>
<keyword evidence="3" id="KW-1185">Reference proteome</keyword>
<dbReference type="EMBL" id="CP067089">
    <property type="protein sequence ID" value="QQO09896.1"/>
    <property type="molecule type" value="Genomic_DNA"/>
</dbReference>
<protein>
    <recommendedName>
        <fullName evidence="1">Ribosomal RNA methyltransferase FtsJ domain-containing protein</fullName>
    </recommendedName>
</protein>
<reference evidence="2" key="1">
    <citation type="submission" date="2021-01" db="EMBL/GenBank/DDBJ databases">
        <title>Description of Breznakiella homolactica.</title>
        <authorList>
            <person name="Song Y."/>
            <person name="Brune A."/>
        </authorList>
    </citation>
    <scope>NUCLEOTIDE SEQUENCE</scope>
    <source>
        <strain evidence="2">RmG30</strain>
    </source>
</reference>
<dbReference type="KEGG" id="bhc:JFL75_03010"/>
<feature type="domain" description="Ribosomal RNA methyltransferase FtsJ" evidence="1">
    <location>
        <begin position="162"/>
        <end position="277"/>
    </location>
</feature>
<dbReference type="Pfam" id="PF01728">
    <property type="entry name" value="FtsJ"/>
    <property type="match status" value="1"/>
</dbReference>
<dbReference type="Proteomes" id="UP000595917">
    <property type="component" value="Chromosome"/>
</dbReference>
<dbReference type="PANTHER" id="PTHR37524">
    <property type="entry name" value="RIBOSOMAL RNA LARGE SUBUNIT METHYLTRANSFERASE M"/>
    <property type="match status" value="1"/>
</dbReference>
<dbReference type="PANTHER" id="PTHR37524:SF2">
    <property type="entry name" value="RIBOSOMAL RNA METHYLTRANSFERASE FTSJ DOMAIN-CONTAINING PROTEIN"/>
    <property type="match status" value="1"/>
</dbReference>
<evidence type="ECO:0000313" key="3">
    <source>
        <dbReference type="Proteomes" id="UP000595917"/>
    </source>
</evidence>
<gene>
    <name evidence="2" type="ORF">JFL75_03010</name>
</gene>
<evidence type="ECO:0000313" key="2">
    <source>
        <dbReference type="EMBL" id="QQO09896.1"/>
    </source>
</evidence>
<dbReference type="Gene3D" id="3.40.50.150">
    <property type="entry name" value="Vaccinia Virus protein VP39"/>
    <property type="match status" value="1"/>
</dbReference>
<sequence>MTVTPLPGQIYQAIPGFEGHLLRELVGNPAQVWGGSDDYPESRHSLFYAETPVHPVYWTENTWLEPFRLEFSSISEAAGALRNIQRNWSPVLFTQFRRGALIREKLPYISSKPKPFPWLYPETPMGCWTLLDANTMAASARCASPFPSGVIEFEENREDPPSRAYLKLWEALVRARKWPAPGERCVDAGASPGGWTWALARLGAEVTAIDRAPLDSRVLAMPGVRFEKHDAFTLKPQDLGPADWVFSDVICYPPRLYQWIEQWLESGLCGNFICTIKMQGEPDFETTRKFAAIPGSTVVHLCHNKHELCWIRVDPEGMDFPGK</sequence>
<name>A0A7T7XP45_9SPIR</name>
<dbReference type="InterPro" id="IPR029063">
    <property type="entry name" value="SAM-dependent_MTases_sf"/>
</dbReference>
<dbReference type="SUPFAM" id="SSF53335">
    <property type="entry name" value="S-adenosyl-L-methionine-dependent methyltransferases"/>
    <property type="match status" value="1"/>
</dbReference>
<dbReference type="GO" id="GO:0008168">
    <property type="term" value="F:methyltransferase activity"/>
    <property type="evidence" value="ECO:0007669"/>
    <property type="project" value="InterPro"/>
</dbReference>